<dbReference type="RefSeq" id="WP_183127355.1">
    <property type="nucleotide sequence ID" value="NZ_JACJHR010000125.1"/>
</dbReference>
<dbReference type="PROSITE" id="PS00061">
    <property type="entry name" value="ADH_SHORT"/>
    <property type="match status" value="1"/>
</dbReference>
<evidence type="ECO:0000256" key="2">
    <source>
        <dbReference type="ARBA" id="ARBA00023002"/>
    </source>
</evidence>
<dbReference type="InterPro" id="IPR057326">
    <property type="entry name" value="KR_dom"/>
</dbReference>
<evidence type="ECO:0000313" key="4">
    <source>
        <dbReference type="EMBL" id="MBB2505836.1"/>
    </source>
</evidence>
<evidence type="ECO:0000313" key="5">
    <source>
        <dbReference type="Proteomes" id="UP000550260"/>
    </source>
</evidence>
<dbReference type="InterPro" id="IPR002347">
    <property type="entry name" value="SDR_fam"/>
</dbReference>
<dbReference type="GO" id="GO:0016491">
    <property type="term" value="F:oxidoreductase activity"/>
    <property type="evidence" value="ECO:0007669"/>
    <property type="project" value="UniProtKB-KW"/>
</dbReference>
<dbReference type="PRINTS" id="PR00080">
    <property type="entry name" value="SDRFAMILY"/>
</dbReference>
<dbReference type="Pfam" id="PF13561">
    <property type="entry name" value="adh_short_C2"/>
    <property type="match status" value="1"/>
</dbReference>
<organism evidence="4 5">
    <name type="scientific">Amycolatopsis echigonensis</name>
    <dbReference type="NCBI Taxonomy" id="2576905"/>
    <lineage>
        <taxon>Bacteria</taxon>
        <taxon>Bacillati</taxon>
        <taxon>Actinomycetota</taxon>
        <taxon>Actinomycetes</taxon>
        <taxon>Pseudonocardiales</taxon>
        <taxon>Pseudonocardiaceae</taxon>
        <taxon>Amycolatopsis</taxon>
    </lineage>
</organism>
<dbReference type="InterPro" id="IPR020904">
    <property type="entry name" value="Sc_DH/Rdtase_CS"/>
</dbReference>
<dbReference type="CDD" id="cd05233">
    <property type="entry name" value="SDR_c"/>
    <property type="match status" value="1"/>
</dbReference>
<dbReference type="FunFam" id="3.40.50.720:FF:000084">
    <property type="entry name" value="Short-chain dehydrogenase reductase"/>
    <property type="match status" value="1"/>
</dbReference>
<dbReference type="PANTHER" id="PTHR43975">
    <property type="entry name" value="ZGC:101858"/>
    <property type="match status" value="1"/>
</dbReference>
<proteinExistence type="inferred from homology"/>
<dbReference type="PANTHER" id="PTHR43975:SF2">
    <property type="entry name" value="EG:BACR7A4.14 PROTEIN-RELATED"/>
    <property type="match status" value="1"/>
</dbReference>
<accession>A0A8E1W8J0</accession>
<dbReference type="EMBL" id="JACJHR010000125">
    <property type="protein sequence ID" value="MBB2505836.1"/>
    <property type="molecule type" value="Genomic_DNA"/>
</dbReference>
<evidence type="ECO:0000256" key="1">
    <source>
        <dbReference type="ARBA" id="ARBA00006484"/>
    </source>
</evidence>
<dbReference type="InterPro" id="IPR036291">
    <property type="entry name" value="NAD(P)-bd_dom_sf"/>
</dbReference>
<dbReference type="PRINTS" id="PR00081">
    <property type="entry name" value="GDHRDH"/>
</dbReference>
<sequence>MSEGQFQGKAVIVTGGGTGIGQVTAREFARRGANVLVAGRTAERLAETAEGSPRIRPFAADLTEAGAAEAVVAAALAEFGRIDVLVNNAGIVGPAALGEIKPGAFDEVVATNLLAPVYLVQAAMPHLSENEGAVVNVTTAIGQRGWPMPGREFYAATKAALESLTRSWAVQLAPRGIRVTAVAPGPVATEIYAREGLSAEQGKAQHEALREIVPLRRLAQPEEVAHWIVELASPGAEYITGVVMPVDGGAVIA</sequence>
<keyword evidence="2" id="KW-0560">Oxidoreductase</keyword>
<gene>
    <name evidence="4" type="ORF">H5411_42805</name>
</gene>
<comment type="similarity">
    <text evidence="1">Belongs to the short-chain dehydrogenases/reductases (SDR) family.</text>
</comment>
<reference evidence="4 5" key="1">
    <citation type="submission" date="2020-08" db="EMBL/GenBank/DDBJ databases">
        <title>Amycolatopsis echigonensis JCM 21831.</title>
        <authorList>
            <person name="Tedsree N."/>
            <person name="Kuncharoen N."/>
            <person name="Likhitwitayawuid K."/>
            <person name="Tanasupawat S."/>
        </authorList>
    </citation>
    <scope>NUCLEOTIDE SEQUENCE [LARGE SCALE GENOMIC DNA]</scope>
    <source>
        <strain evidence="4 5">JCM 21831</strain>
    </source>
</reference>
<dbReference type="Proteomes" id="UP000550260">
    <property type="component" value="Unassembled WGS sequence"/>
</dbReference>
<dbReference type="Gene3D" id="3.40.50.720">
    <property type="entry name" value="NAD(P)-binding Rossmann-like Domain"/>
    <property type="match status" value="1"/>
</dbReference>
<dbReference type="AlphaFoldDB" id="A0A8E1W8J0"/>
<protein>
    <submittedName>
        <fullName evidence="4">SDR family oxidoreductase</fullName>
    </submittedName>
</protein>
<dbReference type="SUPFAM" id="SSF51735">
    <property type="entry name" value="NAD(P)-binding Rossmann-fold domains"/>
    <property type="match status" value="1"/>
</dbReference>
<dbReference type="SMART" id="SM00822">
    <property type="entry name" value="PKS_KR"/>
    <property type="match status" value="1"/>
</dbReference>
<comment type="caution">
    <text evidence="4">The sequence shown here is derived from an EMBL/GenBank/DDBJ whole genome shotgun (WGS) entry which is preliminary data.</text>
</comment>
<feature type="domain" description="Ketoreductase" evidence="3">
    <location>
        <begin position="9"/>
        <end position="185"/>
    </location>
</feature>
<name>A0A8E1W8J0_9PSEU</name>
<evidence type="ECO:0000259" key="3">
    <source>
        <dbReference type="SMART" id="SM00822"/>
    </source>
</evidence>